<evidence type="ECO:0000256" key="6">
    <source>
        <dbReference type="SAM" id="Phobius"/>
    </source>
</evidence>
<sequence>MVEAVVGGRSGVGSARARPGILVLAAAVFAGVTTEMLPVGLLPAIADSLQVSESTTGLLVSFYAVMVALGAVPLAVLTRRFRRKRLLLAVMGCYTLSNVVAAAAPTFAVLAVGRAIGGLSHALFFSVVIGYAVRLVPPAMTGRALALVSSGASVGFVLGVPLATALGNAVGWHVAFWLLAALMLLVLALIAVVLPDVDAPATTASAIPGQRGRMALVVTSNALAFVGHFTLYTYVSVLLLRSGATQAAVAPILLVFGVFGLLGVWFGGPWLDRSPRTSALLILGMVGVGILAAAIGYPHLAGVVVAGAVWNGAWGPVSSVYQVAAVRTRATSPELAGAWINATSNVGIAVGAAIGGRVLAAAGIREDAFLAFGAVIAAMAVFVLAQVCRH</sequence>
<keyword evidence="9" id="KW-1185">Reference proteome</keyword>
<dbReference type="CDD" id="cd17324">
    <property type="entry name" value="MFS_NepI_like"/>
    <property type="match status" value="1"/>
</dbReference>
<feature type="transmembrane region" description="Helical" evidence="6">
    <location>
        <begin position="247"/>
        <end position="267"/>
    </location>
</feature>
<comment type="caution">
    <text evidence="8">The sequence shown here is derived from an EMBL/GenBank/DDBJ whole genome shotgun (WGS) entry which is preliminary data.</text>
</comment>
<evidence type="ECO:0000256" key="3">
    <source>
        <dbReference type="ARBA" id="ARBA00022692"/>
    </source>
</evidence>
<feature type="transmembrane region" description="Helical" evidence="6">
    <location>
        <begin position="58"/>
        <end position="77"/>
    </location>
</feature>
<feature type="transmembrane region" description="Helical" evidence="6">
    <location>
        <begin position="338"/>
        <end position="362"/>
    </location>
</feature>
<keyword evidence="3 6" id="KW-0812">Transmembrane</keyword>
<dbReference type="InterPro" id="IPR036259">
    <property type="entry name" value="MFS_trans_sf"/>
</dbReference>
<evidence type="ECO:0000256" key="5">
    <source>
        <dbReference type="ARBA" id="ARBA00023136"/>
    </source>
</evidence>
<dbReference type="InterPro" id="IPR050189">
    <property type="entry name" value="MFS_Efflux_Transporters"/>
</dbReference>
<feature type="transmembrane region" description="Helical" evidence="6">
    <location>
        <begin position="145"/>
        <end position="166"/>
    </location>
</feature>
<dbReference type="Proteomes" id="UP000749311">
    <property type="component" value="Unassembled WGS sequence"/>
</dbReference>
<keyword evidence="2" id="KW-1003">Cell membrane</keyword>
<accession>A0ABX0SD55</accession>
<feature type="transmembrane region" description="Helical" evidence="6">
    <location>
        <begin position="172"/>
        <end position="194"/>
    </location>
</feature>
<dbReference type="InterPro" id="IPR011701">
    <property type="entry name" value="MFS"/>
</dbReference>
<dbReference type="EMBL" id="JAAMOZ010000001">
    <property type="protein sequence ID" value="NIH56323.1"/>
    <property type="molecule type" value="Genomic_DNA"/>
</dbReference>
<proteinExistence type="predicted"/>
<dbReference type="PANTHER" id="PTHR43124:SF3">
    <property type="entry name" value="CHLORAMPHENICOL EFFLUX PUMP RV0191"/>
    <property type="match status" value="1"/>
</dbReference>
<feature type="transmembrane region" description="Helical" evidence="6">
    <location>
        <begin position="86"/>
        <end position="109"/>
    </location>
</feature>
<dbReference type="Gene3D" id="1.20.1250.20">
    <property type="entry name" value="MFS general substrate transporter like domains"/>
    <property type="match status" value="1"/>
</dbReference>
<name>A0ABX0SD55_9ACTN</name>
<feature type="transmembrane region" description="Helical" evidence="6">
    <location>
        <begin position="215"/>
        <end position="235"/>
    </location>
</feature>
<dbReference type="PANTHER" id="PTHR43124">
    <property type="entry name" value="PURINE EFFLUX PUMP PBUE"/>
    <property type="match status" value="1"/>
</dbReference>
<feature type="transmembrane region" description="Helical" evidence="6">
    <location>
        <begin position="279"/>
        <end position="297"/>
    </location>
</feature>
<evidence type="ECO:0000256" key="1">
    <source>
        <dbReference type="ARBA" id="ARBA00004651"/>
    </source>
</evidence>
<reference evidence="8 9" key="1">
    <citation type="submission" date="2020-02" db="EMBL/GenBank/DDBJ databases">
        <title>Sequencing the genomes of 1000 actinobacteria strains.</title>
        <authorList>
            <person name="Klenk H.-P."/>
        </authorList>
    </citation>
    <scope>NUCLEOTIDE SEQUENCE [LARGE SCALE GENOMIC DNA]</scope>
    <source>
        <strain evidence="8 9">DSM 19609</strain>
    </source>
</reference>
<evidence type="ECO:0000256" key="2">
    <source>
        <dbReference type="ARBA" id="ARBA00022475"/>
    </source>
</evidence>
<dbReference type="Pfam" id="PF07690">
    <property type="entry name" value="MFS_1"/>
    <property type="match status" value="1"/>
</dbReference>
<protein>
    <submittedName>
        <fullName evidence="8">MFS family arabinose efflux permease</fullName>
    </submittedName>
</protein>
<feature type="transmembrane region" description="Helical" evidence="6">
    <location>
        <begin position="21"/>
        <end position="46"/>
    </location>
</feature>
<evidence type="ECO:0000259" key="7">
    <source>
        <dbReference type="PROSITE" id="PS50850"/>
    </source>
</evidence>
<keyword evidence="5 6" id="KW-0472">Membrane</keyword>
<dbReference type="PROSITE" id="PS50850">
    <property type="entry name" value="MFS"/>
    <property type="match status" value="1"/>
</dbReference>
<dbReference type="RefSeq" id="WP_208390441.1">
    <property type="nucleotide sequence ID" value="NZ_BAAAOO010000002.1"/>
</dbReference>
<keyword evidence="4 6" id="KW-1133">Transmembrane helix</keyword>
<comment type="subcellular location">
    <subcellularLocation>
        <location evidence="1">Cell membrane</location>
        <topology evidence="1">Multi-pass membrane protein</topology>
    </subcellularLocation>
</comment>
<evidence type="ECO:0000256" key="4">
    <source>
        <dbReference type="ARBA" id="ARBA00022989"/>
    </source>
</evidence>
<gene>
    <name evidence="8" type="ORF">FB473_000968</name>
</gene>
<feature type="transmembrane region" description="Helical" evidence="6">
    <location>
        <begin position="115"/>
        <end position="133"/>
    </location>
</feature>
<feature type="transmembrane region" description="Helical" evidence="6">
    <location>
        <begin position="368"/>
        <end position="388"/>
    </location>
</feature>
<feature type="domain" description="Major facilitator superfamily (MFS) profile" evidence="7">
    <location>
        <begin position="19"/>
        <end position="390"/>
    </location>
</feature>
<dbReference type="InterPro" id="IPR020846">
    <property type="entry name" value="MFS_dom"/>
</dbReference>
<evidence type="ECO:0000313" key="8">
    <source>
        <dbReference type="EMBL" id="NIH56323.1"/>
    </source>
</evidence>
<dbReference type="SUPFAM" id="SSF103473">
    <property type="entry name" value="MFS general substrate transporter"/>
    <property type="match status" value="1"/>
</dbReference>
<organism evidence="8 9">
    <name type="scientific">Brooklawnia cerclae</name>
    <dbReference type="NCBI Taxonomy" id="349934"/>
    <lineage>
        <taxon>Bacteria</taxon>
        <taxon>Bacillati</taxon>
        <taxon>Actinomycetota</taxon>
        <taxon>Actinomycetes</taxon>
        <taxon>Propionibacteriales</taxon>
        <taxon>Propionibacteriaceae</taxon>
        <taxon>Brooklawnia</taxon>
    </lineage>
</organism>
<evidence type="ECO:0000313" key="9">
    <source>
        <dbReference type="Proteomes" id="UP000749311"/>
    </source>
</evidence>